<dbReference type="InterPro" id="IPR010879">
    <property type="entry name" value="DUF1508"/>
</dbReference>
<dbReference type="PANTHER" id="PTHR40606:SF1">
    <property type="entry name" value="UPF0339 PROTEIN YEGP"/>
    <property type="match status" value="1"/>
</dbReference>
<organism evidence="3 4">
    <name type="scientific">Parahaliea aestuarii</name>
    <dbReference type="NCBI Taxonomy" id="1852021"/>
    <lineage>
        <taxon>Bacteria</taxon>
        <taxon>Pseudomonadati</taxon>
        <taxon>Pseudomonadota</taxon>
        <taxon>Gammaproteobacteria</taxon>
        <taxon>Cellvibrionales</taxon>
        <taxon>Halieaceae</taxon>
        <taxon>Parahaliea</taxon>
    </lineage>
</organism>
<keyword evidence="4" id="KW-1185">Reference proteome</keyword>
<protein>
    <submittedName>
        <fullName evidence="3">DUF1508 domain-containing protein</fullName>
    </submittedName>
</protein>
<proteinExistence type="inferred from homology"/>
<dbReference type="Proteomes" id="UP000321933">
    <property type="component" value="Unassembled WGS sequence"/>
</dbReference>
<dbReference type="Gene3D" id="2.30.29.80">
    <property type="match status" value="1"/>
</dbReference>
<evidence type="ECO:0000313" key="4">
    <source>
        <dbReference type="Proteomes" id="UP000321933"/>
    </source>
</evidence>
<comment type="caution">
    <text evidence="3">The sequence shown here is derived from an EMBL/GenBank/DDBJ whole genome shotgun (WGS) entry which is preliminary data.</text>
</comment>
<name>A0A5C9A192_9GAMM</name>
<gene>
    <name evidence="3" type="ORF">FVW59_06875</name>
</gene>
<evidence type="ECO:0000256" key="1">
    <source>
        <dbReference type="ARBA" id="ARBA00007576"/>
    </source>
</evidence>
<feature type="domain" description="DUF1508" evidence="2">
    <location>
        <begin position="61"/>
        <end position="108"/>
    </location>
</feature>
<reference evidence="3 4" key="1">
    <citation type="submission" date="2019-08" db="EMBL/GenBank/DDBJ databases">
        <title>Parahaliea maris sp. nov., isolated from the surface seawater.</title>
        <authorList>
            <person name="Liu Y."/>
        </authorList>
    </citation>
    <scope>NUCLEOTIDE SEQUENCE [LARGE SCALE GENOMIC DNA]</scope>
    <source>
        <strain evidence="3 4">S2-26</strain>
    </source>
</reference>
<dbReference type="InterPro" id="IPR051141">
    <property type="entry name" value="UPF0339_domain"/>
</dbReference>
<dbReference type="AlphaFoldDB" id="A0A5C9A192"/>
<comment type="similarity">
    <text evidence="1">Belongs to the UPF0339 family. Duplicated subfamily.</text>
</comment>
<feature type="domain" description="DUF1508" evidence="2">
    <location>
        <begin position="12"/>
        <end position="55"/>
    </location>
</feature>
<accession>A0A5C9A192</accession>
<dbReference type="SUPFAM" id="SSF160113">
    <property type="entry name" value="YegP-like"/>
    <property type="match status" value="2"/>
</dbReference>
<dbReference type="EMBL" id="VRYZ01000002">
    <property type="protein sequence ID" value="TXS93540.1"/>
    <property type="molecule type" value="Genomic_DNA"/>
</dbReference>
<dbReference type="PANTHER" id="PTHR40606">
    <property type="match status" value="1"/>
</dbReference>
<dbReference type="Pfam" id="PF07411">
    <property type="entry name" value="DUF1508"/>
    <property type="match status" value="2"/>
</dbReference>
<sequence length="113" mass="12089">MAGKFELRQGDSGKYSFNLKSGNGQVILTSQAYESHDSAVNGIESVRRNAVDDARFLRKTASDGSPFFVLTASNGQTIGKSQMYASESAMENGIASIRSHAPEAALNDLTRKG</sequence>
<dbReference type="InterPro" id="IPR036913">
    <property type="entry name" value="YegP-like_sf"/>
</dbReference>
<dbReference type="OrthoDB" id="9802792at2"/>
<dbReference type="RefSeq" id="WP_148063475.1">
    <property type="nucleotide sequence ID" value="NZ_VRYZ01000002.1"/>
</dbReference>
<evidence type="ECO:0000313" key="3">
    <source>
        <dbReference type="EMBL" id="TXS93540.1"/>
    </source>
</evidence>
<evidence type="ECO:0000259" key="2">
    <source>
        <dbReference type="Pfam" id="PF07411"/>
    </source>
</evidence>